<evidence type="ECO:0000313" key="10">
    <source>
        <dbReference type="EMBL" id="KAF2755853.1"/>
    </source>
</evidence>
<dbReference type="InterPro" id="IPR015172">
    <property type="entry name" value="MIF4G-like_typ-1"/>
</dbReference>
<dbReference type="GeneID" id="54483891"/>
<dbReference type="GO" id="GO:0008380">
    <property type="term" value="P:RNA splicing"/>
    <property type="evidence" value="ECO:0007669"/>
    <property type="project" value="UniProtKB-KW"/>
</dbReference>
<dbReference type="OrthoDB" id="10252707at2759"/>
<dbReference type="GO" id="GO:0006406">
    <property type="term" value="P:mRNA export from nucleus"/>
    <property type="evidence" value="ECO:0007669"/>
    <property type="project" value="InterPro"/>
</dbReference>
<dbReference type="GO" id="GO:0005846">
    <property type="term" value="C:nuclear cap binding complex"/>
    <property type="evidence" value="ECO:0007669"/>
    <property type="project" value="InterPro"/>
</dbReference>
<evidence type="ECO:0000259" key="9">
    <source>
        <dbReference type="Pfam" id="PF09090"/>
    </source>
</evidence>
<feature type="region of interest" description="Disordered" evidence="6">
    <location>
        <begin position="1"/>
        <end position="40"/>
    </location>
</feature>
<dbReference type="PANTHER" id="PTHR12412">
    <property type="entry name" value="CAP BINDING PROTEIN"/>
    <property type="match status" value="1"/>
</dbReference>
<dbReference type="PANTHER" id="PTHR12412:SF2">
    <property type="entry name" value="NUCLEAR CAP-BINDING PROTEIN SUBUNIT 1"/>
    <property type="match status" value="1"/>
</dbReference>
<feature type="compositionally biased region" description="Basic residues" evidence="6">
    <location>
        <begin position="12"/>
        <end position="26"/>
    </location>
</feature>
<organism evidence="10 11">
    <name type="scientific">Pseudovirgaria hyperparasitica</name>
    <dbReference type="NCBI Taxonomy" id="470096"/>
    <lineage>
        <taxon>Eukaryota</taxon>
        <taxon>Fungi</taxon>
        <taxon>Dikarya</taxon>
        <taxon>Ascomycota</taxon>
        <taxon>Pezizomycotina</taxon>
        <taxon>Dothideomycetes</taxon>
        <taxon>Dothideomycetes incertae sedis</taxon>
        <taxon>Acrospermales</taxon>
        <taxon>Acrospermaceae</taxon>
        <taxon>Pseudovirgaria</taxon>
    </lineage>
</organism>
<comment type="similarity">
    <text evidence="2">Belongs to the NCBP1 family.</text>
</comment>
<dbReference type="AlphaFoldDB" id="A0A6A6VZY1"/>
<dbReference type="RefSeq" id="XP_033598304.1">
    <property type="nucleotide sequence ID" value="XM_033742837.1"/>
</dbReference>
<feature type="domain" description="MIF4G" evidence="7">
    <location>
        <begin position="66"/>
        <end position="207"/>
    </location>
</feature>
<dbReference type="FunFam" id="1.25.40.180:FF:000045">
    <property type="entry name" value="snRNA cap binding complex subunit (Gcr3), putative"/>
    <property type="match status" value="1"/>
</dbReference>
<dbReference type="EMBL" id="ML996576">
    <property type="protein sequence ID" value="KAF2755853.1"/>
    <property type="molecule type" value="Genomic_DNA"/>
</dbReference>
<dbReference type="Pfam" id="PF09088">
    <property type="entry name" value="MIF4G_like"/>
    <property type="match status" value="1"/>
</dbReference>
<evidence type="ECO:0000256" key="5">
    <source>
        <dbReference type="ARBA" id="ARBA00023242"/>
    </source>
</evidence>
<keyword evidence="4" id="KW-0508">mRNA splicing</keyword>
<dbReference type="GO" id="GO:0000339">
    <property type="term" value="F:RNA cap binding"/>
    <property type="evidence" value="ECO:0007669"/>
    <property type="project" value="InterPro"/>
</dbReference>
<name>A0A6A6VZY1_9PEZI</name>
<dbReference type="Pfam" id="PF09090">
    <property type="entry name" value="MIF4G_like_2"/>
    <property type="match status" value="1"/>
</dbReference>
<dbReference type="Proteomes" id="UP000799437">
    <property type="component" value="Unassembled WGS sequence"/>
</dbReference>
<evidence type="ECO:0000259" key="8">
    <source>
        <dbReference type="Pfam" id="PF09088"/>
    </source>
</evidence>
<feature type="compositionally biased region" description="Basic and acidic residues" evidence="6">
    <location>
        <begin position="1"/>
        <end position="11"/>
    </location>
</feature>
<dbReference type="Gene3D" id="1.25.40.180">
    <property type="match status" value="3"/>
</dbReference>
<keyword evidence="11" id="KW-1185">Reference proteome</keyword>
<feature type="domain" description="MIF4G-like type 1" evidence="8">
    <location>
        <begin position="346"/>
        <end position="535"/>
    </location>
</feature>
<evidence type="ECO:0000256" key="3">
    <source>
        <dbReference type="ARBA" id="ARBA00022664"/>
    </source>
</evidence>
<dbReference type="GO" id="GO:0000184">
    <property type="term" value="P:nuclear-transcribed mRNA catabolic process, nonsense-mediated decay"/>
    <property type="evidence" value="ECO:0007669"/>
    <property type="project" value="TreeGrafter"/>
</dbReference>
<gene>
    <name evidence="10" type="ORF">EJ05DRAFT_467254</name>
</gene>
<keyword evidence="5" id="KW-0539">Nucleus</keyword>
<keyword evidence="3" id="KW-0507">mRNA processing</keyword>
<reference evidence="10" key="1">
    <citation type="journal article" date="2020" name="Stud. Mycol.">
        <title>101 Dothideomycetes genomes: a test case for predicting lifestyles and emergence of pathogens.</title>
        <authorList>
            <person name="Haridas S."/>
            <person name="Albert R."/>
            <person name="Binder M."/>
            <person name="Bloem J."/>
            <person name="Labutti K."/>
            <person name="Salamov A."/>
            <person name="Andreopoulos B."/>
            <person name="Baker S."/>
            <person name="Barry K."/>
            <person name="Bills G."/>
            <person name="Bluhm B."/>
            <person name="Cannon C."/>
            <person name="Castanera R."/>
            <person name="Culley D."/>
            <person name="Daum C."/>
            <person name="Ezra D."/>
            <person name="Gonzalez J."/>
            <person name="Henrissat B."/>
            <person name="Kuo A."/>
            <person name="Liang C."/>
            <person name="Lipzen A."/>
            <person name="Lutzoni F."/>
            <person name="Magnuson J."/>
            <person name="Mondo S."/>
            <person name="Nolan M."/>
            <person name="Ohm R."/>
            <person name="Pangilinan J."/>
            <person name="Park H.-J."/>
            <person name="Ramirez L."/>
            <person name="Alfaro M."/>
            <person name="Sun H."/>
            <person name="Tritt A."/>
            <person name="Yoshinaga Y."/>
            <person name="Zwiers L.-H."/>
            <person name="Turgeon B."/>
            <person name="Goodwin S."/>
            <person name="Spatafora J."/>
            <person name="Crous P."/>
            <person name="Grigoriev I."/>
        </authorList>
    </citation>
    <scope>NUCLEOTIDE SEQUENCE</scope>
    <source>
        <strain evidence="10">CBS 121739</strain>
    </source>
</reference>
<evidence type="ECO:0000259" key="7">
    <source>
        <dbReference type="Pfam" id="PF02854"/>
    </source>
</evidence>
<dbReference type="Pfam" id="PF02854">
    <property type="entry name" value="MIF4G"/>
    <property type="match status" value="1"/>
</dbReference>
<dbReference type="InterPro" id="IPR027159">
    <property type="entry name" value="CBP80"/>
</dbReference>
<evidence type="ECO:0000256" key="6">
    <source>
        <dbReference type="SAM" id="MobiDB-lite"/>
    </source>
</evidence>
<protein>
    <submittedName>
        <fullName evidence="10">Cap binding protein</fullName>
    </submittedName>
</protein>
<dbReference type="GO" id="GO:0006397">
    <property type="term" value="P:mRNA processing"/>
    <property type="evidence" value="ECO:0007669"/>
    <property type="project" value="UniProtKB-KW"/>
</dbReference>
<evidence type="ECO:0000256" key="1">
    <source>
        <dbReference type="ARBA" id="ARBA00004123"/>
    </source>
</evidence>
<evidence type="ECO:0000313" key="11">
    <source>
        <dbReference type="Proteomes" id="UP000799437"/>
    </source>
</evidence>
<dbReference type="InterPro" id="IPR016024">
    <property type="entry name" value="ARM-type_fold"/>
</dbReference>
<dbReference type="InterPro" id="IPR003890">
    <property type="entry name" value="MIF4G-like_typ-3"/>
</dbReference>
<sequence length="866" mass="96617">MADMDSRDSKPRHGGRGYHNKNGKRRYREDDDYDRQPQRRKIEEPAFVKVRRCVLQLGDSGTKIPATETQEVAKKIAESYEDSEVKGGVLDLVIQFCVEQPLKIPIMAALCQYANDYNSDIAVELLTRAGKQAQAALEKGSWREFKLLLRFLACCQSLYNDDGVFGILDELFNSAAELQAASSADTIGLEIVKIILLTIPYVLATSATGLEQKAAELLEKTGIVASAPHALESLVEPYHGAAETENFHRGSEDRPYSYKSLLGLLQDQIQQEANMGWKLPFILRAYVKPVLPATEGDVDAAGIIDSPKQHPFPVITMPNPVSQGPKALFPEAFYSIYADQDIETVPKTTALVGTLVRDTLVDTINILDFNRHQVAKFLIDMDNFWAPGTFVKRATPFDKLRDIPSGESTWKPEDVAIDALFSQIFVLPSAEHKLIYYHSIITESCKIAPAAIAPSLGRAIRFLFRNLDGMDMELSARFMDWFAHHLSNFEFRWKWTEWTDDLTRPAIDPKKAFIVGALDKEIRLSFAKRIRSTLPPEYHHLITEAKEKDIPDFKYNDERTPYATYGRELLALIRKKAPEETVDIVMNQIHDEAAERGIGDVHIPSTDAYITCILFVGSKSLSHALSIIDRCKDRLLSTPESARIQIVQSVVDYWSIHPGTAVSIIDKLLNYTILSPMHVIQWALGPSRLKEGKLLSQPWVYEMVSTTMHKVTSRVRQIAAARLQVALPPEQIRMLDEKVTEERQSMRELFAVIAEATQGLAAGATDGYMEAVGANDITPAEAELLRAWGARWNRVFARKGAVEEAVVGEAVMEMRVKDAEEALQRLKQNEAEVEAAAEAAAAAAQDGHGNGNGDMDMDTAADGNNF</sequence>
<evidence type="ECO:0000256" key="4">
    <source>
        <dbReference type="ARBA" id="ARBA00023187"/>
    </source>
</evidence>
<evidence type="ECO:0000256" key="2">
    <source>
        <dbReference type="ARBA" id="ARBA00007413"/>
    </source>
</evidence>
<dbReference type="GO" id="GO:0003729">
    <property type="term" value="F:mRNA binding"/>
    <property type="evidence" value="ECO:0007669"/>
    <property type="project" value="TreeGrafter"/>
</dbReference>
<dbReference type="SUPFAM" id="SSF48371">
    <property type="entry name" value="ARM repeat"/>
    <property type="match status" value="3"/>
</dbReference>
<proteinExistence type="inferred from homology"/>
<accession>A0A6A6VZY1</accession>
<feature type="region of interest" description="Disordered" evidence="6">
    <location>
        <begin position="839"/>
        <end position="866"/>
    </location>
</feature>
<dbReference type="InterPro" id="IPR015174">
    <property type="entry name" value="MIF4G-like_typ-2"/>
</dbReference>
<dbReference type="GO" id="GO:0005634">
    <property type="term" value="C:nucleus"/>
    <property type="evidence" value="ECO:0007669"/>
    <property type="project" value="UniProtKB-SubCell"/>
</dbReference>
<feature type="domain" description="MIF4G-like type 2" evidence="9">
    <location>
        <begin position="553"/>
        <end position="804"/>
    </location>
</feature>
<dbReference type="FunFam" id="1.25.40.180:FF:000035">
    <property type="entry name" value="snRNA cap binding complex subunit (Gcr3)"/>
    <property type="match status" value="1"/>
</dbReference>
<comment type="subcellular location">
    <subcellularLocation>
        <location evidence="1">Nucleus</location>
    </subcellularLocation>
</comment>